<dbReference type="SUPFAM" id="SSF53254">
    <property type="entry name" value="Phosphoglycerate mutase-like"/>
    <property type="match status" value="1"/>
</dbReference>
<sequence length="399" mass="45088">MFVNGSVLTSVQMFIRHGDRTPTSAIEADANVTWDCDGLGSYIYTSVENRVGQENSIKLQNAVARQTIVSPGKSPFSRYNWKGSCSPGQLTPLGAQQHRTLGSILREIYINRWKFLPTEFDPSTLYVRSTDFWRTQQSAESLVTGLYLPQVTEGRPPIFHMEVVPSSVDYMTVNRNLCPKARDLESAIKGGANYQRVHSNSNTLTREVRDIMGRHSNLLDTVLPRLCHKMEPYCEEGKSGRCITPAMSDLVVTKSSLETSILYRDAPQSRQYLRLGMGPLAKEIVDNFVTASQRTTLSRRSSSNVPQFKLYSGHDGTIGPLLGLLESTDLRWPPYASNLIFELWTAPSGERFVRIFQNGNIMQTTTKWCNLEWCPISQFVANMEKYIPQDILDECETEY</sequence>
<name>A0A9P5SIB8_9FUNG</name>
<reference evidence="2" key="1">
    <citation type="journal article" date="2020" name="Fungal Divers.">
        <title>Resolving the Mortierellaceae phylogeny through synthesis of multi-gene phylogenetics and phylogenomics.</title>
        <authorList>
            <person name="Vandepol N."/>
            <person name="Liber J."/>
            <person name="Desiro A."/>
            <person name="Na H."/>
            <person name="Kennedy M."/>
            <person name="Barry K."/>
            <person name="Grigoriev I.V."/>
            <person name="Miller A.N."/>
            <person name="O'Donnell K."/>
            <person name="Stajich J.E."/>
            <person name="Bonito G."/>
        </authorList>
    </citation>
    <scope>NUCLEOTIDE SEQUENCE</scope>
    <source>
        <strain evidence="2">NVP1</strain>
    </source>
</reference>
<dbReference type="CDD" id="cd07061">
    <property type="entry name" value="HP_HAP_like"/>
    <property type="match status" value="1"/>
</dbReference>
<dbReference type="GO" id="GO:0016791">
    <property type="term" value="F:phosphatase activity"/>
    <property type="evidence" value="ECO:0007669"/>
    <property type="project" value="TreeGrafter"/>
</dbReference>
<protein>
    <submittedName>
        <fullName evidence="2">Uncharacterized protein</fullName>
    </submittedName>
</protein>
<comment type="similarity">
    <text evidence="1">Belongs to the histidine acid phosphatase family.</text>
</comment>
<dbReference type="AlphaFoldDB" id="A0A9P5SIB8"/>
<dbReference type="Pfam" id="PF00328">
    <property type="entry name" value="His_Phos_2"/>
    <property type="match status" value="1"/>
</dbReference>
<evidence type="ECO:0000313" key="2">
    <source>
        <dbReference type="EMBL" id="KAF9328034.1"/>
    </source>
</evidence>
<proteinExistence type="inferred from homology"/>
<evidence type="ECO:0000313" key="3">
    <source>
        <dbReference type="Proteomes" id="UP000696485"/>
    </source>
</evidence>
<dbReference type="PANTHER" id="PTHR11567">
    <property type="entry name" value="ACID PHOSPHATASE-RELATED"/>
    <property type="match status" value="1"/>
</dbReference>
<dbReference type="Gene3D" id="3.40.50.1240">
    <property type="entry name" value="Phosphoglycerate mutase-like"/>
    <property type="match status" value="1"/>
</dbReference>
<organism evidence="2 3">
    <name type="scientific">Podila minutissima</name>
    <dbReference type="NCBI Taxonomy" id="64525"/>
    <lineage>
        <taxon>Eukaryota</taxon>
        <taxon>Fungi</taxon>
        <taxon>Fungi incertae sedis</taxon>
        <taxon>Mucoromycota</taxon>
        <taxon>Mortierellomycotina</taxon>
        <taxon>Mortierellomycetes</taxon>
        <taxon>Mortierellales</taxon>
        <taxon>Mortierellaceae</taxon>
        <taxon>Podila</taxon>
    </lineage>
</organism>
<dbReference type="EMBL" id="JAAAUY010000602">
    <property type="protein sequence ID" value="KAF9328034.1"/>
    <property type="molecule type" value="Genomic_DNA"/>
</dbReference>
<keyword evidence="3" id="KW-1185">Reference proteome</keyword>
<gene>
    <name evidence="2" type="ORF">BG006_008746</name>
</gene>
<dbReference type="PANTHER" id="PTHR11567:SF203">
    <property type="entry name" value="COUNTING FACTOR 60"/>
    <property type="match status" value="1"/>
</dbReference>
<dbReference type="InterPro" id="IPR000560">
    <property type="entry name" value="His_Pase_clade-2"/>
</dbReference>
<comment type="caution">
    <text evidence="2">The sequence shown here is derived from an EMBL/GenBank/DDBJ whole genome shotgun (WGS) entry which is preliminary data.</text>
</comment>
<dbReference type="Proteomes" id="UP000696485">
    <property type="component" value="Unassembled WGS sequence"/>
</dbReference>
<dbReference type="InterPro" id="IPR029033">
    <property type="entry name" value="His_PPase_superfam"/>
</dbReference>
<accession>A0A9P5SIB8</accession>
<evidence type="ECO:0000256" key="1">
    <source>
        <dbReference type="ARBA" id="ARBA00005375"/>
    </source>
</evidence>
<dbReference type="InterPro" id="IPR050645">
    <property type="entry name" value="Histidine_acid_phosphatase"/>
</dbReference>